<dbReference type="Proteomes" id="UP001596417">
    <property type="component" value="Unassembled WGS sequence"/>
</dbReference>
<dbReference type="InterPro" id="IPR017850">
    <property type="entry name" value="Alkaline_phosphatase_core_sf"/>
</dbReference>
<proteinExistence type="predicted"/>
<sequence length="59" mass="6233">MSCHDLGRHLGCYDRAVRTPNIDSLAEDGILLENHFCTAPQCCPSRGVSIPAGTSTSTG</sequence>
<reference evidence="2 3" key="1">
    <citation type="journal article" date="2019" name="Int. J. Syst. Evol. Microbiol.">
        <title>The Global Catalogue of Microorganisms (GCM) 10K type strain sequencing project: providing services to taxonomists for standard genome sequencing and annotation.</title>
        <authorList>
            <consortium name="The Broad Institute Genomics Platform"/>
            <consortium name="The Broad Institute Genome Sequencing Center for Infectious Disease"/>
            <person name="Wu L."/>
            <person name="Ma J."/>
        </authorList>
    </citation>
    <scope>NUCLEOTIDE SEQUENCE [LARGE SCALE GENOMIC DNA]</scope>
    <source>
        <strain evidence="2 3">RDMS1</strain>
    </source>
</reference>
<name>A0ABD5YXB6_9EURY</name>
<evidence type="ECO:0000313" key="2">
    <source>
        <dbReference type="EMBL" id="MFC7193002.1"/>
    </source>
</evidence>
<keyword evidence="3" id="KW-1185">Reference proteome</keyword>
<evidence type="ECO:0000259" key="1">
    <source>
        <dbReference type="Pfam" id="PF00884"/>
    </source>
</evidence>
<dbReference type="AlphaFoldDB" id="A0ABD5YXB6"/>
<feature type="domain" description="Sulfatase N-terminal" evidence="1">
    <location>
        <begin position="9"/>
        <end position="46"/>
    </location>
</feature>
<protein>
    <submittedName>
        <fullName evidence="2">Sulfatase-like hydrolase/transferase</fullName>
    </submittedName>
</protein>
<dbReference type="RefSeq" id="WP_390206978.1">
    <property type="nucleotide sequence ID" value="NZ_JBHSZC010000005.1"/>
</dbReference>
<comment type="caution">
    <text evidence="2">The sequence shown here is derived from an EMBL/GenBank/DDBJ whole genome shotgun (WGS) entry which is preliminary data.</text>
</comment>
<dbReference type="InterPro" id="IPR000917">
    <property type="entry name" value="Sulfatase_N"/>
</dbReference>
<gene>
    <name evidence="2" type="ORF">ACFQL7_26620</name>
</gene>
<evidence type="ECO:0000313" key="3">
    <source>
        <dbReference type="Proteomes" id="UP001596417"/>
    </source>
</evidence>
<accession>A0ABD5YXB6</accession>
<dbReference type="Pfam" id="PF00884">
    <property type="entry name" value="Sulfatase"/>
    <property type="match status" value="1"/>
</dbReference>
<dbReference type="SUPFAM" id="SSF53649">
    <property type="entry name" value="Alkaline phosphatase-like"/>
    <property type="match status" value="1"/>
</dbReference>
<organism evidence="2 3">
    <name type="scientific">Halocatena marina</name>
    <dbReference type="NCBI Taxonomy" id="2934937"/>
    <lineage>
        <taxon>Archaea</taxon>
        <taxon>Methanobacteriati</taxon>
        <taxon>Methanobacteriota</taxon>
        <taxon>Stenosarchaea group</taxon>
        <taxon>Halobacteria</taxon>
        <taxon>Halobacteriales</taxon>
        <taxon>Natronomonadaceae</taxon>
        <taxon>Halocatena</taxon>
    </lineage>
</organism>
<dbReference type="EMBL" id="JBHTAX010000006">
    <property type="protein sequence ID" value="MFC7193002.1"/>
    <property type="molecule type" value="Genomic_DNA"/>
</dbReference>
<dbReference type="Gene3D" id="3.40.720.10">
    <property type="entry name" value="Alkaline Phosphatase, subunit A"/>
    <property type="match status" value="1"/>
</dbReference>